<evidence type="ECO:0000313" key="3">
    <source>
        <dbReference type="EMBL" id="GHO84619.1"/>
    </source>
</evidence>
<accession>A0ABQ3VFX0</accession>
<comment type="caution">
    <text evidence="3">The sequence shown here is derived from an EMBL/GenBank/DDBJ whole genome shotgun (WGS) entry which is preliminary data.</text>
</comment>
<protein>
    <submittedName>
        <fullName evidence="3">Uncharacterized protein</fullName>
    </submittedName>
</protein>
<organism evidence="3 4">
    <name type="scientific">Dictyobacter formicarum</name>
    <dbReference type="NCBI Taxonomy" id="2778368"/>
    <lineage>
        <taxon>Bacteria</taxon>
        <taxon>Bacillati</taxon>
        <taxon>Chloroflexota</taxon>
        <taxon>Ktedonobacteria</taxon>
        <taxon>Ktedonobacterales</taxon>
        <taxon>Dictyobacteraceae</taxon>
        <taxon>Dictyobacter</taxon>
    </lineage>
</organism>
<evidence type="ECO:0000256" key="1">
    <source>
        <dbReference type="SAM" id="MobiDB-lite"/>
    </source>
</evidence>
<keyword evidence="2" id="KW-0472">Membrane</keyword>
<feature type="region of interest" description="Disordered" evidence="1">
    <location>
        <begin position="1"/>
        <end position="60"/>
    </location>
</feature>
<keyword evidence="4" id="KW-1185">Reference proteome</keyword>
<sequence length="388" mass="40283">MLSTPTSTLTTVGNTLTPMPTDTPVPTPTDTPVPTPTDTPVPAPTDTPAPAPTVQPTQKPVSTAIPTVPIQNLPPANGGGIFPATTPTPTPKATAKATATPTMSAVVTPTATTVANTANVSDQGKQEGSGIGTAIIPVAIGSVLLLLIGGLTCFLFLRKPSSKQLAYARASLRANAQPSRLNQKGPNAAFAIPHVEQQAAFAASMPDVLPVQPASPTIQVPASSNRAVMLTPPPSFASGPQQQTIEMPTGPQQALLPTTPPAFINGPQQTIAQLSAGENKTYTPSNLKPITTSLPRQIPGSTQENPISTSDMSPLPMDNFDLSQILPQDKESIDSNWSAPARAHSPLAFSPLIAPNIQDDPVLETIMRQAQMGLYALPNPETTDKKDI</sequence>
<feature type="compositionally biased region" description="Low complexity" evidence="1">
    <location>
        <begin position="1"/>
        <end position="20"/>
    </location>
</feature>
<dbReference type="Proteomes" id="UP000635565">
    <property type="component" value="Unassembled WGS sequence"/>
</dbReference>
<name>A0ABQ3VFX0_9CHLR</name>
<evidence type="ECO:0000256" key="2">
    <source>
        <dbReference type="SAM" id="Phobius"/>
    </source>
</evidence>
<reference evidence="3 4" key="1">
    <citation type="journal article" date="2021" name="Int. J. Syst. Evol. Microbiol.">
        <title>Reticulibacter mediterranei gen. nov., sp. nov., within the new family Reticulibacteraceae fam. nov., and Ktedonospora formicarum gen. nov., sp. nov., Ktedonobacter robiniae sp. nov., Dictyobacter formicarum sp. nov. and Dictyobacter arantiisoli sp. nov., belonging to the class Ktedonobacteria.</title>
        <authorList>
            <person name="Yabe S."/>
            <person name="Zheng Y."/>
            <person name="Wang C.M."/>
            <person name="Sakai Y."/>
            <person name="Abe K."/>
            <person name="Yokota A."/>
            <person name="Donadio S."/>
            <person name="Cavaletti L."/>
            <person name="Monciardini P."/>
        </authorList>
    </citation>
    <scope>NUCLEOTIDE SEQUENCE [LARGE SCALE GENOMIC DNA]</scope>
    <source>
        <strain evidence="3 4">SOSP1-9</strain>
    </source>
</reference>
<evidence type="ECO:0000313" key="4">
    <source>
        <dbReference type="Proteomes" id="UP000635565"/>
    </source>
</evidence>
<gene>
    <name evidence="3" type="ORF">KSZ_26250</name>
</gene>
<feature type="region of interest" description="Disordered" evidence="1">
    <location>
        <begin position="282"/>
        <end position="312"/>
    </location>
</feature>
<dbReference type="CDD" id="cd12087">
    <property type="entry name" value="TM_EGFR-like"/>
    <property type="match status" value="1"/>
</dbReference>
<keyword evidence="2" id="KW-1133">Transmembrane helix</keyword>
<keyword evidence="2" id="KW-0812">Transmembrane</keyword>
<feature type="transmembrane region" description="Helical" evidence="2">
    <location>
        <begin position="134"/>
        <end position="157"/>
    </location>
</feature>
<proteinExistence type="predicted"/>
<dbReference type="EMBL" id="BNJJ01000006">
    <property type="protein sequence ID" value="GHO84619.1"/>
    <property type="molecule type" value="Genomic_DNA"/>
</dbReference>
<feature type="compositionally biased region" description="Pro residues" evidence="1">
    <location>
        <begin position="21"/>
        <end position="53"/>
    </location>
</feature>